<dbReference type="EMBL" id="QOIL01000027">
    <property type="protein sequence ID" value="RCG22750.1"/>
    <property type="molecule type" value="Genomic_DNA"/>
</dbReference>
<comment type="caution">
    <text evidence="1">The sequence shown here is derived from an EMBL/GenBank/DDBJ whole genome shotgun (WGS) entry which is preliminary data.</text>
</comment>
<reference evidence="1 2" key="1">
    <citation type="submission" date="2018-06" db="EMBL/GenBank/DDBJ databases">
        <title>Sphaerisporangium craniellae sp. nov., isolated from a marine sponge in the South China Sea.</title>
        <authorList>
            <person name="Li L."/>
        </authorList>
    </citation>
    <scope>NUCLEOTIDE SEQUENCE [LARGE SCALE GENOMIC DNA]</scope>
    <source>
        <strain evidence="1 2">CCTCC AA 208026</strain>
    </source>
</reference>
<evidence type="ECO:0000313" key="2">
    <source>
        <dbReference type="Proteomes" id="UP000253094"/>
    </source>
</evidence>
<proteinExistence type="predicted"/>
<evidence type="ECO:0000313" key="1">
    <source>
        <dbReference type="EMBL" id="RCG22750.1"/>
    </source>
</evidence>
<name>A0A367EZY3_9ACTN</name>
<dbReference type="Proteomes" id="UP000253094">
    <property type="component" value="Unassembled WGS sequence"/>
</dbReference>
<organism evidence="1 2">
    <name type="scientific">Sphaerisporangium album</name>
    <dbReference type="NCBI Taxonomy" id="509200"/>
    <lineage>
        <taxon>Bacteria</taxon>
        <taxon>Bacillati</taxon>
        <taxon>Actinomycetota</taxon>
        <taxon>Actinomycetes</taxon>
        <taxon>Streptosporangiales</taxon>
        <taxon>Streptosporangiaceae</taxon>
        <taxon>Sphaerisporangium</taxon>
    </lineage>
</organism>
<keyword evidence="2" id="KW-1185">Reference proteome</keyword>
<sequence length="390" mass="43511">MVARRDAFTAARDLSVNLTRDVSVNLTRDLSVNLMPERSLSVAERPAGMEGGYRRERPVFIQYVNPEILACYGKDVVADDAAPVLEQALTATRLAVLLTDSYLLFPSSYIFEVPWFGVLLAHMEPLVRQGLMRHTSPTPELTAYRDRKAREFRQDARNPYASTRPIHVHPDLRWHPRFGDPIAPVIAEQWKKELGPGGELTGLAHTVARAWDRPYERVAHIMAASPKRLEGQAFVRRFVERTLPAPVPSQARNRLAQFLSAAYLRCYLHDLDTAILTDLPLGPLSCGLHGSANGTRGRLLSYRRLDLALRWMRVDGFVHHKASWKELVRLRSRPEFGVIASMLYGSGSADAFRLAVVRAGGSRRFSPAQTCGDALSNVAAVADHLARTAC</sequence>
<accession>A0A367EZY3</accession>
<dbReference type="AlphaFoldDB" id="A0A367EZY3"/>
<gene>
    <name evidence="1" type="ORF">DQ384_34660</name>
</gene>
<protein>
    <submittedName>
        <fullName evidence="1">Uncharacterized protein</fullName>
    </submittedName>
</protein>